<dbReference type="RefSeq" id="WP_371708464.1">
    <property type="nucleotide sequence ID" value="NZ_JBFRME010000208.1"/>
</dbReference>
<reference evidence="1 2" key="1">
    <citation type="submission" date="2024-06" db="EMBL/GenBank/DDBJ databases">
        <authorList>
            <person name="Steensen K."/>
            <person name="Seneca J."/>
            <person name="Bartlau N."/>
            <person name="Yu A.X."/>
            <person name="Polz M.F."/>
        </authorList>
    </citation>
    <scope>NUCLEOTIDE SEQUENCE [LARGE SCALE GENOMIC DNA]</scope>
    <source>
        <strain evidence="1 2">1F9</strain>
    </source>
</reference>
<name>A0ABV4KTD4_9VIBR</name>
<organism evidence="1 2">
    <name type="scientific">Vibrio atlanticus</name>
    <dbReference type="NCBI Taxonomy" id="693153"/>
    <lineage>
        <taxon>Bacteria</taxon>
        <taxon>Pseudomonadati</taxon>
        <taxon>Pseudomonadota</taxon>
        <taxon>Gammaproteobacteria</taxon>
        <taxon>Vibrionales</taxon>
        <taxon>Vibrionaceae</taxon>
        <taxon>Vibrio</taxon>
    </lineage>
</organism>
<gene>
    <name evidence="1" type="ORF">ACED57_21425</name>
</gene>
<dbReference type="EMBL" id="JBGOOL010000092">
    <property type="protein sequence ID" value="MEZ8055676.1"/>
    <property type="molecule type" value="Genomic_DNA"/>
</dbReference>
<protein>
    <submittedName>
        <fullName evidence="1">Uncharacterized protein</fullName>
    </submittedName>
</protein>
<evidence type="ECO:0000313" key="1">
    <source>
        <dbReference type="EMBL" id="MEZ8055676.1"/>
    </source>
</evidence>
<keyword evidence="2" id="KW-1185">Reference proteome</keyword>
<dbReference type="Proteomes" id="UP001569175">
    <property type="component" value="Unassembled WGS sequence"/>
</dbReference>
<evidence type="ECO:0000313" key="2">
    <source>
        <dbReference type="Proteomes" id="UP001569175"/>
    </source>
</evidence>
<sequence length="54" mass="6497">MKETMYEKEYLPSRLKHLEIIIMLVNANHEEGLEIKNKLNNEVNNEKRRQAKSK</sequence>
<accession>A0ABV4KTD4</accession>
<proteinExistence type="predicted"/>
<comment type="caution">
    <text evidence="1">The sequence shown here is derived from an EMBL/GenBank/DDBJ whole genome shotgun (WGS) entry which is preliminary data.</text>
</comment>